<evidence type="ECO:0000313" key="4">
    <source>
        <dbReference type="Proteomes" id="UP000807025"/>
    </source>
</evidence>
<name>A0A9P6DEG8_PLEER</name>
<comment type="caution">
    <text evidence="3">The sequence shown here is derived from an EMBL/GenBank/DDBJ whole genome shotgun (WGS) entry which is preliminary data.</text>
</comment>
<protein>
    <recommendedName>
        <fullName evidence="2">Fungal-type protein kinase domain-containing protein</fullName>
    </recommendedName>
</protein>
<reference evidence="3" key="1">
    <citation type="submission" date="2020-11" db="EMBL/GenBank/DDBJ databases">
        <authorList>
            <consortium name="DOE Joint Genome Institute"/>
            <person name="Ahrendt S."/>
            <person name="Riley R."/>
            <person name="Andreopoulos W."/>
            <person name="Labutti K."/>
            <person name="Pangilinan J."/>
            <person name="Ruiz-Duenas F.J."/>
            <person name="Barrasa J.M."/>
            <person name="Sanchez-Garcia M."/>
            <person name="Camarero S."/>
            <person name="Miyauchi S."/>
            <person name="Serrano A."/>
            <person name="Linde D."/>
            <person name="Babiker R."/>
            <person name="Drula E."/>
            <person name="Ayuso-Fernandez I."/>
            <person name="Pacheco R."/>
            <person name="Padilla G."/>
            <person name="Ferreira P."/>
            <person name="Barriuso J."/>
            <person name="Kellner H."/>
            <person name="Castanera R."/>
            <person name="Alfaro M."/>
            <person name="Ramirez L."/>
            <person name="Pisabarro A.G."/>
            <person name="Kuo A."/>
            <person name="Tritt A."/>
            <person name="Lipzen A."/>
            <person name="He G."/>
            <person name="Yan M."/>
            <person name="Ng V."/>
            <person name="Cullen D."/>
            <person name="Martin F."/>
            <person name="Rosso M.-N."/>
            <person name="Henrissat B."/>
            <person name="Hibbett D."/>
            <person name="Martinez A.T."/>
            <person name="Grigoriev I.V."/>
        </authorList>
    </citation>
    <scope>NUCLEOTIDE SEQUENCE</scope>
    <source>
        <strain evidence="3">ATCC 90797</strain>
    </source>
</reference>
<keyword evidence="4" id="KW-1185">Reference proteome</keyword>
<dbReference type="Pfam" id="PF17667">
    <property type="entry name" value="Pkinase_fungal"/>
    <property type="match status" value="1"/>
</dbReference>
<sequence length="633" mass="71469">MADPARWRAPSLPLAPTSYPCRSCGYSNCDCFSGYDVPPSHLELWLSSAKGHIRHDLDLATHLFRNIDIPLQDFVTALFSVSKDDISSVKFRAWDMIDDLVSNYRRMVQQKGHESKLYTFFQRILIRLAQELRKNEDLAFFARAGHTRGLKNQYTSRKPDGSIWWDTGDLVWHLMKATIEMKRRKKSDRCDLGPQPQTMPDIVYDTEAPTRGPKTGPPAPHIPTIPELPDLPGDPSSPPPSTAAVLELPDLLLAPLAASLDLLPVSSTASLDNAAEAVLESCVPVPSPSSKKQPRQSEAPKPNKRPRTSRLTIDQTHIANYALECMASVVHRRWSIGVMVDNFWVTLWCFDFAEEPWKLALVTLALARCTPTQAVFEPLILEPSGDTTTDFPLFDRPISTVVGAEIVLPRDLAKPSKADPRFVISAPPLYVYRGVVGRGSIVYPVTAFSGRFKHHELVAKWSWPLAVRTREHGLIDRLRRLVPFMRQHLPEVLEHREYSMEELDLPRCKIGSGEETSRYEARQLTIIILPRYKHLWELETVEKFKSVFIDLVECHYHAFHRGDVLHRDLSESNVMWTYGQDKVPLGLLNDWDLSSLFLGGGAPLSVTQCRHLSCPLSFLKCAIILQPIAIVTT</sequence>
<evidence type="ECO:0000313" key="3">
    <source>
        <dbReference type="EMBL" id="KAF9493208.1"/>
    </source>
</evidence>
<feature type="region of interest" description="Disordered" evidence="1">
    <location>
        <begin position="283"/>
        <end position="309"/>
    </location>
</feature>
<accession>A0A9P6DEG8</accession>
<feature type="region of interest" description="Disordered" evidence="1">
    <location>
        <begin position="184"/>
        <end position="243"/>
    </location>
</feature>
<evidence type="ECO:0000256" key="1">
    <source>
        <dbReference type="SAM" id="MobiDB-lite"/>
    </source>
</evidence>
<gene>
    <name evidence="3" type="ORF">BDN71DRAFT_1115007</name>
</gene>
<dbReference type="Proteomes" id="UP000807025">
    <property type="component" value="Unassembled WGS sequence"/>
</dbReference>
<organism evidence="3 4">
    <name type="scientific">Pleurotus eryngii</name>
    <name type="common">Boletus of the steppes</name>
    <dbReference type="NCBI Taxonomy" id="5323"/>
    <lineage>
        <taxon>Eukaryota</taxon>
        <taxon>Fungi</taxon>
        <taxon>Dikarya</taxon>
        <taxon>Basidiomycota</taxon>
        <taxon>Agaricomycotina</taxon>
        <taxon>Agaricomycetes</taxon>
        <taxon>Agaricomycetidae</taxon>
        <taxon>Agaricales</taxon>
        <taxon>Pleurotineae</taxon>
        <taxon>Pleurotaceae</taxon>
        <taxon>Pleurotus</taxon>
    </lineage>
</organism>
<evidence type="ECO:0000259" key="2">
    <source>
        <dbReference type="Pfam" id="PF17667"/>
    </source>
</evidence>
<dbReference type="OrthoDB" id="5569250at2759"/>
<proteinExistence type="predicted"/>
<dbReference type="InterPro" id="IPR040976">
    <property type="entry name" value="Pkinase_fungal"/>
</dbReference>
<feature type="domain" description="Fungal-type protein kinase" evidence="2">
    <location>
        <begin position="309"/>
        <end position="594"/>
    </location>
</feature>
<dbReference type="EMBL" id="MU154589">
    <property type="protein sequence ID" value="KAF9493208.1"/>
    <property type="molecule type" value="Genomic_DNA"/>
</dbReference>
<dbReference type="AlphaFoldDB" id="A0A9P6DEG8"/>